<accession>A0A1B7LCJ5</accession>
<dbReference type="RefSeq" id="WP_066669723.1">
    <property type="nucleotide sequence ID" value="NZ_LYVF01000177.1"/>
</dbReference>
<evidence type="ECO:0000256" key="1">
    <source>
        <dbReference type="SAM" id="Phobius"/>
    </source>
</evidence>
<sequence>MSDNLLSEENFFARFLMLIVPGILCSVNRTDHCANQRPYGCTRHTENFPVFLPMPAPIQPDAAVPMPAPVIYYAPPFRKVLFLSINTTLSF</sequence>
<gene>
    <name evidence="2" type="ORF">A6M21_00635</name>
</gene>
<dbReference type="AlphaFoldDB" id="A0A1B7LCJ5"/>
<keyword evidence="1" id="KW-1133">Transmembrane helix</keyword>
<evidence type="ECO:0000313" key="3">
    <source>
        <dbReference type="Proteomes" id="UP000078532"/>
    </source>
</evidence>
<name>A0A1B7LCJ5_9FIRM</name>
<feature type="transmembrane region" description="Helical" evidence="1">
    <location>
        <begin position="12"/>
        <end position="28"/>
    </location>
</feature>
<reference evidence="2 3" key="1">
    <citation type="submission" date="2016-04" db="EMBL/GenBank/DDBJ databases">
        <authorList>
            <person name="Evans L.H."/>
            <person name="Alamgir A."/>
            <person name="Owens N."/>
            <person name="Weber N.D."/>
            <person name="Virtaneva K."/>
            <person name="Barbian K."/>
            <person name="Babar A."/>
            <person name="Rosenke K."/>
        </authorList>
    </citation>
    <scope>NUCLEOTIDE SEQUENCE [LARGE SCALE GENOMIC DNA]</scope>
    <source>
        <strain evidence="2 3">LMa1</strain>
    </source>
</reference>
<keyword evidence="1" id="KW-0812">Transmembrane</keyword>
<keyword evidence="3" id="KW-1185">Reference proteome</keyword>
<evidence type="ECO:0000313" key="2">
    <source>
        <dbReference type="EMBL" id="OAT80416.1"/>
    </source>
</evidence>
<dbReference type="STRING" id="1838280.A6M21_00635"/>
<proteinExistence type="predicted"/>
<protein>
    <submittedName>
        <fullName evidence="2">Uncharacterized protein</fullName>
    </submittedName>
</protein>
<keyword evidence="1" id="KW-0472">Membrane</keyword>
<comment type="caution">
    <text evidence="2">The sequence shown here is derived from an EMBL/GenBank/DDBJ whole genome shotgun (WGS) entry which is preliminary data.</text>
</comment>
<dbReference type="EMBL" id="LYVF01000177">
    <property type="protein sequence ID" value="OAT80416.1"/>
    <property type="molecule type" value="Genomic_DNA"/>
</dbReference>
<organism evidence="2 3">
    <name type="scientific">Desulfotomaculum copahuensis</name>
    <dbReference type="NCBI Taxonomy" id="1838280"/>
    <lineage>
        <taxon>Bacteria</taxon>
        <taxon>Bacillati</taxon>
        <taxon>Bacillota</taxon>
        <taxon>Clostridia</taxon>
        <taxon>Eubacteriales</taxon>
        <taxon>Desulfotomaculaceae</taxon>
        <taxon>Desulfotomaculum</taxon>
    </lineage>
</organism>
<dbReference type="Proteomes" id="UP000078532">
    <property type="component" value="Unassembled WGS sequence"/>
</dbReference>